<name>A0A4C1YSK0_EUMVA</name>
<evidence type="ECO:0000313" key="3">
    <source>
        <dbReference type="Proteomes" id="UP000299102"/>
    </source>
</evidence>
<sequence length="630" mass="71662">MEVIKKMEVASSRPLPISLKYFVEKERLLEEEIDESLTEPEPEKQFHLPFAKTSQLSGRDNVSVGHENILKNENQFDRSNIGKWMTNYEYFDDTKLNESEWRDDESDEVNITEWSKYYGTPDPNEKVSTITCGGCGAFMHCSDTSIPGYLPSEIFKGRSPNEMKEMECQRCHFLKEYNIALDVNVEPEEYEKLLESIRHVKSLVVMMVDLLDFPCSIWPGIVDIIGTNRPIIIVGNKVDLIPGDSVGYLKRIENSLIRELKRTKLRDANIKHVSLISAKTGYGVEELITAMFETWLAKGDVFLIGCTNVGKSSLFNALLQSDYCKVHAVDIIKRATVSRWPGTTLNLLKFPINRPSDWKIYTRTHRLKSEAKLLKLEEEIRKNQLGGKNKFIRTLIGHIGRTFSNPRHLNELTHNKSEDKPLSIDERDPIFAKSKWFYDTPGVIHPDQVLSFLTTEELILAIPKQTIKPKTYYLFKGHTIFIGGLARVDFVDCTEACRFTVFCSNELPITITKTEDACEIYEAFLGTDLFGVPIGGKQRLSNWPGLQCHPTVLEFNGEGPKVCCGDLVLSTIGWVSITAKKDTICKVIAWTMQARGIHIRHPSMLPFAINLKGRRIQNTPAYGPGRVFTK</sequence>
<gene>
    <name evidence="2" type="primary">Noa1</name>
    <name evidence="2" type="ORF">EVAR_24124_1</name>
</gene>
<dbReference type="InterPro" id="IPR052807">
    <property type="entry name" value="Mito_transl_resp_regulator"/>
</dbReference>
<organism evidence="2 3">
    <name type="scientific">Eumeta variegata</name>
    <name type="common">Bagworm moth</name>
    <name type="synonym">Eumeta japonica</name>
    <dbReference type="NCBI Taxonomy" id="151549"/>
    <lineage>
        <taxon>Eukaryota</taxon>
        <taxon>Metazoa</taxon>
        <taxon>Ecdysozoa</taxon>
        <taxon>Arthropoda</taxon>
        <taxon>Hexapoda</taxon>
        <taxon>Insecta</taxon>
        <taxon>Pterygota</taxon>
        <taxon>Neoptera</taxon>
        <taxon>Endopterygota</taxon>
        <taxon>Lepidoptera</taxon>
        <taxon>Glossata</taxon>
        <taxon>Ditrysia</taxon>
        <taxon>Tineoidea</taxon>
        <taxon>Psychidae</taxon>
        <taxon>Oiketicinae</taxon>
        <taxon>Eumeta</taxon>
    </lineage>
</organism>
<dbReference type="AlphaFoldDB" id="A0A4C1YSK0"/>
<dbReference type="InterPro" id="IPR027417">
    <property type="entry name" value="P-loop_NTPase"/>
</dbReference>
<dbReference type="EMBL" id="BGZK01001330">
    <property type="protein sequence ID" value="GBP77407.1"/>
    <property type="molecule type" value="Genomic_DNA"/>
</dbReference>
<dbReference type="InterPro" id="IPR006073">
    <property type="entry name" value="GTP-bd"/>
</dbReference>
<evidence type="ECO:0000259" key="1">
    <source>
        <dbReference type="Pfam" id="PF01926"/>
    </source>
</evidence>
<dbReference type="OrthoDB" id="1696305at2759"/>
<reference evidence="2 3" key="1">
    <citation type="journal article" date="2019" name="Commun. Biol.">
        <title>The bagworm genome reveals a unique fibroin gene that provides high tensile strength.</title>
        <authorList>
            <person name="Kono N."/>
            <person name="Nakamura H."/>
            <person name="Ohtoshi R."/>
            <person name="Tomita M."/>
            <person name="Numata K."/>
            <person name="Arakawa K."/>
        </authorList>
    </citation>
    <scope>NUCLEOTIDE SEQUENCE [LARGE SCALE GENOMIC DNA]</scope>
</reference>
<dbReference type="PANTHER" id="PTHR46406:SF1">
    <property type="entry name" value="NITRIC OXIDE-ASSOCIATED PROTEIN 1"/>
    <property type="match status" value="1"/>
</dbReference>
<dbReference type="Gene3D" id="3.40.50.300">
    <property type="entry name" value="P-loop containing nucleotide triphosphate hydrolases"/>
    <property type="match status" value="1"/>
</dbReference>
<keyword evidence="3" id="KW-1185">Reference proteome</keyword>
<feature type="domain" description="G" evidence="1">
    <location>
        <begin position="301"/>
        <end position="353"/>
    </location>
</feature>
<comment type="caution">
    <text evidence="2">The sequence shown here is derived from an EMBL/GenBank/DDBJ whole genome shotgun (WGS) entry which is preliminary data.</text>
</comment>
<dbReference type="STRING" id="151549.A0A4C1YSK0"/>
<dbReference type="CDD" id="cd01855">
    <property type="entry name" value="YqeH"/>
    <property type="match status" value="1"/>
</dbReference>
<dbReference type="GO" id="GO:0005525">
    <property type="term" value="F:GTP binding"/>
    <property type="evidence" value="ECO:0007669"/>
    <property type="project" value="InterPro"/>
</dbReference>
<evidence type="ECO:0000313" key="2">
    <source>
        <dbReference type="EMBL" id="GBP77407.1"/>
    </source>
</evidence>
<dbReference type="Pfam" id="PF01926">
    <property type="entry name" value="MMR_HSR1"/>
    <property type="match status" value="1"/>
</dbReference>
<dbReference type="SUPFAM" id="SSF52540">
    <property type="entry name" value="P-loop containing nucleoside triphosphate hydrolases"/>
    <property type="match status" value="1"/>
</dbReference>
<proteinExistence type="predicted"/>
<dbReference type="Proteomes" id="UP000299102">
    <property type="component" value="Unassembled WGS sequence"/>
</dbReference>
<protein>
    <submittedName>
        <fullName evidence="2">Nitric oxide-associated protein 1</fullName>
    </submittedName>
</protein>
<accession>A0A4C1YSK0</accession>
<dbReference type="PANTHER" id="PTHR46406">
    <property type="entry name" value="NITRIC OXIDE-ASSOCIATED PROTEIN 1"/>
    <property type="match status" value="1"/>
</dbReference>